<evidence type="ECO:0000256" key="10">
    <source>
        <dbReference type="SAM" id="Phobius"/>
    </source>
</evidence>
<protein>
    <submittedName>
        <fullName evidence="13">Uncharacterized protein LOC108668123</fullName>
    </submittedName>
</protein>
<keyword evidence="2 8" id="KW-0813">Transport</keyword>
<dbReference type="GeneID" id="108668123"/>
<feature type="domain" description="Potassium channel" evidence="11">
    <location>
        <begin position="92"/>
        <end position="177"/>
    </location>
</feature>
<feature type="transmembrane region" description="Helical" evidence="10">
    <location>
        <begin position="121"/>
        <end position="140"/>
    </location>
</feature>
<sequence>STLPSPCDPERPHYTMTLVTTIGYGNIYPSTRMGRLFAVVFAMLGVPLTCILMAKNSNILSIKMLELYERLKKKYRRHSENGKILLYLVTWVYLSIGFIVFMFLPSLGFVYMQGWTYDESLYFTFITLATIGFGDLIAGYGPSGPHSDWYKIAIVVWIMFALGYWVLLLNFLQRAVKKKIVPKRIRVQFKTKQLAKQAEFLRQLMTKVREQAHEMLEDGHQAPKLTKESHTALSLMAETTGSFNHLTNASSLRTGIRCPSLTTARHPLGSSCPLLQHPQQQPQAYPLPSSCSSCCFFCPSTTSSLGTSDHLLPHSAESPSPHPGDSSAPQPEKVSDIEQNSDAQQIMSLVDLLNATVVLRSTKVPIIRSLIDCSNEVKLPSVPEQKQIPEGSSDRDQANLQGGKGNLLRRGSSQKEVTLPLKDVLGLVTIVANLEGHLGTNPSQLRQGENSLNSSVTSMVSMDARMPSLKECFAKMNVVDEDDEKPRRSSIPDKLANRFRQVAKNDMPSNLTRGRRGSCLDAFLDGQTRLEYVEVGEERKRCHSESRTGDIDLKTGPGVFTIGDTIISLEHDDETYYDEEEEEEDDGNNEKFDDDTELTDTETSKMLSDVEDFPQPEGSGKFRPCPDSQL</sequence>
<keyword evidence="12" id="KW-1185">Reference proteome</keyword>
<keyword evidence="6 10" id="KW-0472">Membrane</keyword>
<dbReference type="RefSeq" id="XP_047740270.1">
    <property type="nucleotide sequence ID" value="XM_047884314.1"/>
</dbReference>
<gene>
    <name evidence="13" type="primary">LOC108668123</name>
</gene>
<feature type="transmembrane region" description="Helical" evidence="10">
    <location>
        <begin position="36"/>
        <end position="54"/>
    </location>
</feature>
<reference evidence="13" key="1">
    <citation type="submission" date="2025-08" db="UniProtKB">
        <authorList>
            <consortium name="RefSeq"/>
        </authorList>
    </citation>
    <scope>IDENTIFICATION</scope>
    <source>
        <tissue evidence="13">Whole organism</tissue>
    </source>
</reference>
<dbReference type="Gene3D" id="1.10.287.70">
    <property type="match status" value="1"/>
</dbReference>
<keyword evidence="5 8" id="KW-0406">Ion transport</keyword>
<evidence type="ECO:0000256" key="6">
    <source>
        <dbReference type="ARBA" id="ARBA00023136"/>
    </source>
</evidence>
<evidence type="ECO:0000256" key="9">
    <source>
        <dbReference type="SAM" id="MobiDB-lite"/>
    </source>
</evidence>
<evidence type="ECO:0000313" key="12">
    <source>
        <dbReference type="Proteomes" id="UP000694843"/>
    </source>
</evidence>
<dbReference type="InterPro" id="IPR003280">
    <property type="entry name" value="2pore_dom_K_chnl"/>
</dbReference>
<feature type="domain" description="Potassium channel" evidence="11">
    <location>
        <begin position="14"/>
        <end position="59"/>
    </location>
</feature>
<keyword evidence="7 8" id="KW-0407">Ion channel</keyword>
<dbReference type="PANTHER" id="PTHR11003:SF338">
    <property type="entry name" value="PROTEIN CBG03693"/>
    <property type="match status" value="1"/>
</dbReference>
<dbReference type="GO" id="GO:0022841">
    <property type="term" value="F:potassium ion leak channel activity"/>
    <property type="evidence" value="ECO:0007669"/>
    <property type="project" value="TreeGrafter"/>
</dbReference>
<evidence type="ECO:0000256" key="3">
    <source>
        <dbReference type="ARBA" id="ARBA00022692"/>
    </source>
</evidence>
<feature type="region of interest" description="Disordered" evidence="9">
    <location>
        <begin position="382"/>
        <end position="413"/>
    </location>
</feature>
<feature type="transmembrane region" description="Helical" evidence="10">
    <location>
        <begin position="84"/>
        <end position="109"/>
    </location>
</feature>
<dbReference type="SUPFAM" id="SSF81324">
    <property type="entry name" value="Voltage-gated potassium channels"/>
    <property type="match status" value="2"/>
</dbReference>
<dbReference type="GO" id="GO:0015271">
    <property type="term" value="F:outward rectifier potassium channel activity"/>
    <property type="evidence" value="ECO:0007669"/>
    <property type="project" value="TreeGrafter"/>
</dbReference>
<feature type="non-terminal residue" evidence="13">
    <location>
        <position position="1"/>
    </location>
</feature>
<dbReference type="PANTHER" id="PTHR11003">
    <property type="entry name" value="POTASSIUM CHANNEL, SUBFAMILY K"/>
    <property type="match status" value="1"/>
</dbReference>
<dbReference type="GO" id="GO:0030322">
    <property type="term" value="P:stabilization of membrane potential"/>
    <property type="evidence" value="ECO:0007669"/>
    <property type="project" value="TreeGrafter"/>
</dbReference>
<keyword evidence="4 10" id="KW-1133">Transmembrane helix</keyword>
<evidence type="ECO:0000256" key="5">
    <source>
        <dbReference type="ARBA" id="ARBA00023065"/>
    </source>
</evidence>
<evidence type="ECO:0000256" key="2">
    <source>
        <dbReference type="ARBA" id="ARBA00022448"/>
    </source>
</evidence>
<organism evidence="12 13">
    <name type="scientific">Hyalella azteca</name>
    <name type="common">Amphipod</name>
    <dbReference type="NCBI Taxonomy" id="294128"/>
    <lineage>
        <taxon>Eukaryota</taxon>
        <taxon>Metazoa</taxon>
        <taxon>Ecdysozoa</taxon>
        <taxon>Arthropoda</taxon>
        <taxon>Crustacea</taxon>
        <taxon>Multicrustacea</taxon>
        <taxon>Malacostraca</taxon>
        <taxon>Eumalacostraca</taxon>
        <taxon>Peracarida</taxon>
        <taxon>Amphipoda</taxon>
        <taxon>Senticaudata</taxon>
        <taxon>Talitrida</taxon>
        <taxon>Talitroidea</taxon>
        <taxon>Hyalellidae</taxon>
        <taxon>Hyalella</taxon>
    </lineage>
</organism>
<name>A0A979FSW6_HYAAZ</name>
<evidence type="ECO:0000256" key="4">
    <source>
        <dbReference type="ARBA" id="ARBA00022989"/>
    </source>
</evidence>
<dbReference type="OrthoDB" id="297496at2759"/>
<evidence type="ECO:0000256" key="7">
    <source>
        <dbReference type="ARBA" id="ARBA00023303"/>
    </source>
</evidence>
<comment type="similarity">
    <text evidence="8">Belongs to the two pore domain potassium channel (TC 1.A.1.8) family.</text>
</comment>
<dbReference type="AlphaFoldDB" id="A0A979FSW6"/>
<dbReference type="GO" id="GO:0005886">
    <property type="term" value="C:plasma membrane"/>
    <property type="evidence" value="ECO:0007669"/>
    <property type="project" value="TreeGrafter"/>
</dbReference>
<dbReference type="InterPro" id="IPR013099">
    <property type="entry name" value="K_chnl_dom"/>
</dbReference>
<accession>A0A979FSW6</accession>
<dbReference type="KEGG" id="hazt:108668123"/>
<keyword evidence="3 8" id="KW-0812">Transmembrane</keyword>
<comment type="subcellular location">
    <subcellularLocation>
        <location evidence="1">Membrane</location>
        <topology evidence="1">Multi-pass membrane protein</topology>
    </subcellularLocation>
</comment>
<dbReference type="Pfam" id="PF07885">
    <property type="entry name" value="Ion_trans_2"/>
    <property type="match status" value="2"/>
</dbReference>
<evidence type="ECO:0000256" key="1">
    <source>
        <dbReference type="ARBA" id="ARBA00004141"/>
    </source>
</evidence>
<feature type="region of interest" description="Disordered" evidence="9">
    <location>
        <begin position="571"/>
        <end position="630"/>
    </location>
</feature>
<evidence type="ECO:0000256" key="8">
    <source>
        <dbReference type="RuleBase" id="RU003857"/>
    </source>
</evidence>
<dbReference type="PRINTS" id="PR01333">
    <property type="entry name" value="2POREKCHANEL"/>
</dbReference>
<feature type="transmembrane region" description="Helical" evidence="10">
    <location>
        <begin position="152"/>
        <end position="172"/>
    </location>
</feature>
<feature type="region of interest" description="Disordered" evidence="9">
    <location>
        <begin position="309"/>
        <end position="337"/>
    </location>
</feature>
<feature type="compositionally biased region" description="Acidic residues" evidence="9">
    <location>
        <begin position="571"/>
        <end position="600"/>
    </location>
</feature>
<evidence type="ECO:0000313" key="13">
    <source>
        <dbReference type="RefSeq" id="XP_047740270.1"/>
    </source>
</evidence>
<proteinExistence type="inferred from homology"/>
<dbReference type="Proteomes" id="UP000694843">
    <property type="component" value="Unplaced"/>
</dbReference>
<evidence type="ECO:0000259" key="11">
    <source>
        <dbReference type="Pfam" id="PF07885"/>
    </source>
</evidence>